<keyword evidence="1" id="KW-0001">2Fe-2S</keyword>
<accession>A0A937D2W2</accession>
<dbReference type="GO" id="GO:0051537">
    <property type="term" value="F:2 iron, 2 sulfur cluster binding"/>
    <property type="evidence" value="ECO:0007669"/>
    <property type="project" value="UniProtKB-KW"/>
</dbReference>
<comment type="caution">
    <text evidence="6">The sequence shown here is derived from an EMBL/GenBank/DDBJ whole genome shotgun (WGS) entry which is preliminary data.</text>
</comment>
<name>A0A937D2W2_9HYPH</name>
<gene>
    <name evidence="6" type="ORF">JKG68_25410</name>
</gene>
<dbReference type="Pfam" id="PF00355">
    <property type="entry name" value="Rieske"/>
    <property type="match status" value="1"/>
</dbReference>
<keyword evidence="4" id="KW-0411">Iron-sulfur</keyword>
<keyword evidence="7" id="KW-1185">Reference proteome</keyword>
<evidence type="ECO:0000259" key="5">
    <source>
        <dbReference type="PROSITE" id="PS51296"/>
    </source>
</evidence>
<evidence type="ECO:0000256" key="4">
    <source>
        <dbReference type="ARBA" id="ARBA00023014"/>
    </source>
</evidence>
<feature type="domain" description="Rieske" evidence="5">
    <location>
        <begin position="1"/>
        <end position="92"/>
    </location>
</feature>
<dbReference type="InterPro" id="IPR036922">
    <property type="entry name" value="Rieske_2Fe-2S_sf"/>
</dbReference>
<keyword evidence="2" id="KW-0479">Metal-binding</keyword>
<dbReference type="AlphaFoldDB" id="A0A937D2W2"/>
<evidence type="ECO:0000313" key="6">
    <source>
        <dbReference type="EMBL" id="MBL0407267.1"/>
    </source>
</evidence>
<evidence type="ECO:0000256" key="2">
    <source>
        <dbReference type="ARBA" id="ARBA00022723"/>
    </source>
</evidence>
<dbReference type="InterPro" id="IPR017941">
    <property type="entry name" value="Rieske_2Fe-2S"/>
</dbReference>
<protein>
    <submittedName>
        <fullName evidence="6">Rieske (2Fe-2S) protein</fullName>
    </submittedName>
</protein>
<evidence type="ECO:0000256" key="1">
    <source>
        <dbReference type="ARBA" id="ARBA00022714"/>
    </source>
</evidence>
<evidence type="ECO:0000313" key="7">
    <source>
        <dbReference type="Proteomes" id="UP000605848"/>
    </source>
</evidence>
<dbReference type="Proteomes" id="UP000605848">
    <property type="component" value="Unassembled WGS sequence"/>
</dbReference>
<dbReference type="CDD" id="cd03467">
    <property type="entry name" value="Rieske"/>
    <property type="match status" value="1"/>
</dbReference>
<dbReference type="RefSeq" id="WP_202064310.1">
    <property type="nucleotide sequence ID" value="NZ_JAEQMY010000071.1"/>
</dbReference>
<dbReference type="GO" id="GO:0046872">
    <property type="term" value="F:metal ion binding"/>
    <property type="evidence" value="ECO:0007669"/>
    <property type="project" value="UniProtKB-KW"/>
</dbReference>
<dbReference type="PROSITE" id="PS51296">
    <property type="entry name" value="RIESKE"/>
    <property type="match status" value="1"/>
</dbReference>
<dbReference type="EMBL" id="JAEQMY010000071">
    <property type="protein sequence ID" value="MBL0407267.1"/>
    <property type="molecule type" value="Genomic_DNA"/>
</dbReference>
<sequence>MDTLTSEFVRACSFGELKAKGRLVYDQGPVLALDNRCPHISFPLERGSIADGILTCRWHHARFDLASGCTFDLWADDVPTCPVEVRESGEVWVRPIFGHADPTGHWRRRLQEGLAHNLDLVIAKAVRGQLAAGVPVPEIIRQVALFGLQNRDGWGVGLTILTAYGNLLPVLPEEETYLALLHGAGRVAADCEGQPTRRGRTPLASHPDLAVLKRWLRRWVRVRHREAVERTLLTAIATGASPAALADLLVSAAADRVYADGGHLLDFINKAFECLDLIGWEHAAAVLPSVIGQLVSAQGAEEATAWRHPIDLVTLCEEAARELQGLSTGVGGRAAWSEHAVLAEALLGDEASVILKALKAAVRAGASPIDLSLSLAYAAARRVAQFGMANEHADLETAHHVFSYSNAVHQVLKRIAAGGALPNDAAEATRGILPGAMAVYLSRYLNVPPARLPVEGAQGIVALAG</sequence>
<dbReference type="SUPFAM" id="SSF50022">
    <property type="entry name" value="ISP domain"/>
    <property type="match status" value="1"/>
</dbReference>
<keyword evidence="3" id="KW-0408">Iron</keyword>
<proteinExistence type="predicted"/>
<dbReference type="Gene3D" id="2.102.10.10">
    <property type="entry name" value="Rieske [2Fe-2S] iron-sulphur domain"/>
    <property type="match status" value="1"/>
</dbReference>
<evidence type="ECO:0000256" key="3">
    <source>
        <dbReference type="ARBA" id="ARBA00023004"/>
    </source>
</evidence>
<organism evidence="6 7">
    <name type="scientific">Microvirga aerilata</name>
    <dbReference type="NCBI Taxonomy" id="670292"/>
    <lineage>
        <taxon>Bacteria</taxon>
        <taxon>Pseudomonadati</taxon>
        <taxon>Pseudomonadota</taxon>
        <taxon>Alphaproteobacteria</taxon>
        <taxon>Hyphomicrobiales</taxon>
        <taxon>Methylobacteriaceae</taxon>
        <taxon>Microvirga</taxon>
    </lineage>
</organism>
<reference evidence="6" key="1">
    <citation type="submission" date="2021-01" db="EMBL/GenBank/DDBJ databases">
        <title>Microvirga sp.</title>
        <authorList>
            <person name="Kim M.K."/>
        </authorList>
    </citation>
    <scope>NUCLEOTIDE SEQUENCE</scope>
    <source>
        <strain evidence="6">5420S-16</strain>
    </source>
</reference>